<keyword evidence="3" id="KW-1185">Reference proteome</keyword>
<evidence type="ECO:0000313" key="2">
    <source>
        <dbReference type="EMBL" id="TKS75343.1"/>
    </source>
</evidence>
<dbReference type="AlphaFoldDB" id="A0A4U5UKK9"/>
<gene>
    <name evidence="2" type="ORF">D9C73_010498</name>
</gene>
<reference evidence="2 3" key="1">
    <citation type="submission" date="2019-01" db="EMBL/GenBank/DDBJ databases">
        <title>Genome Assembly of Collichthys lucidus.</title>
        <authorList>
            <person name="Cai M."/>
            <person name="Xiao S."/>
        </authorList>
    </citation>
    <scope>NUCLEOTIDE SEQUENCE [LARGE SCALE GENOMIC DNA]</scope>
    <source>
        <strain evidence="2">JT15FE1705JMU</strain>
        <tissue evidence="2">Muscle</tissue>
    </source>
</reference>
<dbReference type="Proteomes" id="UP000298787">
    <property type="component" value="Chromosome 9"/>
</dbReference>
<feature type="region of interest" description="Disordered" evidence="1">
    <location>
        <begin position="1"/>
        <end position="24"/>
    </location>
</feature>
<accession>A0A4U5UKK9</accession>
<name>A0A4U5UKK9_COLLU</name>
<organism evidence="2 3">
    <name type="scientific">Collichthys lucidus</name>
    <name type="common">Big head croaker</name>
    <name type="synonym">Sciaena lucida</name>
    <dbReference type="NCBI Taxonomy" id="240159"/>
    <lineage>
        <taxon>Eukaryota</taxon>
        <taxon>Metazoa</taxon>
        <taxon>Chordata</taxon>
        <taxon>Craniata</taxon>
        <taxon>Vertebrata</taxon>
        <taxon>Euteleostomi</taxon>
        <taxon>Actinopterygii</taxon>
        <taxon>Neopterygii</taxon>
        <taxon>Teleostei</taxon>
        <taxon>Neoteleostei</taxon>
        <taxon>Acanthomorphata</taxon>
        <taxon>Eupercaria</taxon>
        <taxon>Sciaenidae</taxon>
        <taxon>Collichthys</taxon>
    </lineage>
</organism>
<dbReference type="EMBL" id="CM014086">
    <property type="protein sequence ID" value="TKS75343.1"/>
    <property type="molecule type" value="Genomic_DNA"/>
</dbReference>
<proteinExistence type="predicted"/>
<protein>
    <submittedName>
        <fullName evidence="2">Uncharacterized protein</fullName>
    </submittedName>
</protein>
<sequence length="294" mass="32985">MEQTAAADHGANPWTPTRHTGTSQQPERFMTLHSDADGVAVLDRVCTGSKQSSARRISPPHLHTWPERKTTGLRNKISLFENTENVETTQDTVVEARKKKALYQTVGNFEITANKAEPEVPVALVEPSIDSDEAALVETASQVDTTTVRAAPEVPVALVEQSSHTDEAAIDQVQTIEQVLNIETTETEQKLSEDIDKKTKMLEDEVSNRQAATGDINVKLSDLEDVKVKQALTIDQLKTELQKEKDLHAEPMLRSTEIKKRKKPSLWKRFKTWLTSGLRRRKTENQEGRRSLDN</sequence>
<evidence type="ECO:0000313" key="3">
    <source>
        <dbReference type="Proteomes" id="UP000298787"/>
    </source>
</evidence>
<evidence type="ECO:0000256" key="1">
    <source>
        <dbReference type="SAM" id="MobiDB-lite"/>
    </source>
</evidence>
<feature type="compositionally biased region" description="Polar residues" evidence="1">
    <location>
        <begin position="14"/>
        <end position="24"/>
    </location>
</feature>